<dbReference type="RefSeq" id="WP_304599303.1">
    <property type="nucleotide sequence ID" value="NZ_JAUQYP010000001.1"/>
</dbReference>
<dbReference type="PANTHER" id="PTHR30363">
    <property type="entry name" value="HTH-TYPE TRANSCRIPTIONAL REGULATOR SRLR-RELATED"/>
    <property type="match status" value="1"/>
</dbReference>
<dbReference type="InterPro" id="IPR014036">
    <property type="entry name" value="DeoR-like_C"/>
</dbReference>
<dbReference type="InterPro" id="IPR037171">
    <property type="entry name" value="NagB/RpiA_transferase-like"/>
</dbReference>
<dbReference type="InterPro" id="IPR036390">
    <property type="entry name" value="WH_DNA-bd_sf"/>
</dbReference>
<comment type="caution">
    <text evidence="5">The sequence shown here is derived from an EMBL/GenBank/DDBJ whole genome shotgun (WGS) entry which is preliminary data.</text>
</comment>
<dbReference type="PRINTS" id="PR00037">
    <property type="entry name" value="HTHLACR"/>
</dbReference>
<proteinExistence type="predicted"/>
<dbReference type="InterPro" id="IPR018356">
    <property type="entry name" value="Tscrpt_reg_HTH_DeoR_CS"/>
</dbReference>
<dbReference type="Gene3D" id="3.40.50.1360">
    <property type="match status" value="1"/>
</dbReference>
<protein>
    <submittedName>
        <fullName evidence="5">DeoR/GlpR family DNA-binding transcription regulator</fullName>
    </submittedName>
</protein>
<evidence type="ECO:0000256" key="2">
    <source>
        <dbReference type="ARBA" id="ARBA00023125"/>
    </source>
</evidence>
<evidence type="ECO:0000313" key="5">
    <source>
        <dbReference type="EMBL" id="MDO8105591.1"/>
    </source>
</evidence>
<dbReference type="Pfam" id="PF00455">
    <property type="entry name" value="DeoRC"/>
    <property type="match status" value="1"/>
</dbReference>
<dbReference type="SMART" id="SM01134">
    <property type="entry name" value="DeoRC"/>
    <property type="match status" value="1"/>
</dbReference>
<keyword evidence="3" id="KW-0804">Transcription</keyword>
<sequence>MLATQRQELILGRVAGAGAVRVADLVAELDVSDMTIRRDIAELARRGLVRRVHGGAVDARQAAHEPGFRAKLSRSEAEKTAIARAALDLIHPGSAIGLSAGTTTHLLAQLIATSTIRPLTVVTNSLPAADTLHRADDPALTVVLTGGTPTPSDALVGPLSTQALRGLHLDMVFLGVHGMDVDAGLTTPNLLEAETDRAMVAAGDQLVVLADHTKWGETGLSRIAELTDVTVLVTDAVPDGVDLPDLDLLLAPTPGA</sequence>
<dbReference type="InterPro" id="IPR036388">
    <property type="entry name" value="WH-like_DNA-bd_sf"/>
</dbReference>
<evidence type="ECO:0000256" key="1">
    <source>
        <dbReference type="ARBA" id="ARBA00023015"/>
    </source>
</evidence>
<evidence type="ECO:0000259" key="4">
    <source>
        <dbReference type="PROSITE" id="PS51000"/>
    </source>
</evidence>
<dbReference type="Proteomes" id="UP001232536">
    <property type="component" value="Unassembled WGS sequence"/>
</dbReference>
<dbReference type="Pfam" id="PF08220">
    <property type="entry name" value="HTH_DeoR"/>
    <property type="match status" value="1"/>
</dbReference>
<evidence type="ECO:0000256" key="3">
    <source>
        <dbReference type="ARBA" id="ARBA00023163"/>
    </source>
</evidence>
<reference evidence="5 6" key="1">
    <citation type="submission" date="2023-07" db="EMBL/GenBank/DDBJ databases">
        <title>Description of novel actinomycetes strains, isolated from tidal flat sediment.</title>
        <authorList>
            <person name="Lu C."/>
        </authorList>
    </citation>
    <scope>NUCLEOTIDE SEQUENCE [LARGE SCALE GENOMIC DNA]</scope>
    <source>
        <strain evidence="5 6">SYSU T00b441</strain>
    </source>
</reference>
<keyword evidence="2 5" id="KW-0238">DNA-binding</keyword>
<organism evidence="5 6">
    <name type="scientific">Actinotalea lenta</name>
    <dbReference type="NCBI Taxonomy" id="3064654"/>
    <lineage>
        <taxon>Bacteria</taxon>
        <taxon>Bacillati</taxon>
        <taxon>Actinomycetota</taxon>
        <taxon>Actinomycetes</taxon>
        <taxon>Micrococcales</taxon>
        <taxon>Cellulomonadaceae</taxon>
        <taxon>Actinotalea</taxon>
    </lineage>
</organism>
<dbReference type="SUPFAM" id="SSF46785">
    <property type="entry name" value="Winged helix' DNA-binding domain"/>
    <property type="match status" value="1"/>
</dbReference>
<keyword evidence="6" id="KW-1185">Reference proteome</keyword>
<dbReference type="PROSITE" id="PS00894">
    <property type="entry name" value="HTH_DEOR_1"/>
    <property type="match status" value="1"/>
</dbReference>
<dbReference type="InterPro" id="IPR001034">
    <property type="entry name" value="DeoR_HTH"/>
</dbReference>
<dbReference type="SMART" id="SM00420">
    <property type="entry name" value="HTH_DEOR"/>
    <property type="match status" value="1"/>
</dbReference>
<dbReference type="PROSITE" id="PS51000">
    <property type="entry name" value="HTH_DEOR_2"/>
    <property type="match status" value="1"/>
</dbReference>
<dbReference type="EMBL" id="JAUQYP010000001">
    <property type="protein sequence ID" value="MDO8105591.1"/>
    <property type="molecule type" value="Genomic_DNA"/>
</dbReference>
<keyword evidence="1" id="KW-0805">Transcription regulation</keyword>
<dbReference type="GO" id="GO:0003677">
    <property type="term" value="F:DNA binding"/>
    <property type="evidence" value="ECO:0007669"/>
    <property type="project" value="UniProtKB-KW"/>
</dbReference>
<evidence type="ECO:0000313" key="6">
    <source>
        <dbReference type="Proteomes" id="UP001232536"/>
    </source>
</evidence>
<dbReference type="SUPFAM" id="SSF100950">
    <property type="entry name" value="NagB/RpiA/CoA transferase-like"/>
    <property type="match status" value="1"/>
</dbReference>
<dbReference type="InterPro" id="IPR050313">
    <property type="entry name" value="Carb_Metab_HTH_regulators"/>
</dbReference>
<name>A0ABT9D5M6_9CELL</name>
<feature type="domain" description="HTH deoR-type" evidence="4">
    <location>
        <begin position="3"/>
        <end position="58"/>
    </location>
</feature>
<dbReference type="PANTHER" id="PTHR30363:SF44">
    <property type="entry name" value="AGA OPERON TRANSCRIPTIONAL REPRESSOR-RELATED"/>
    <property type="match status" value="1"/>
</dbReference>
<accession>A0ABT9D5M6</accession>
<dbReference type="Gene3D" id="1.10.10.10">
    <property type="entry name" value="Winged helix-like DNA-binding domain superfamily/Winged helix DNA-binding domain"/>
    <property type="match status" value="1"/>
</dbReference>
<gene>
    <name evidence="5" type="ORF">Q6348_00075</name>
</gene>